<protein>
    <submittedName>
        <fullName evidence="1">Uncharacterized protein</fullName>
    </submittedName>
</protein>
<proteinExistence type="predicted"/>
<evidence type="ECO:0000313" key="1">
    <source>
        <dbReference type="EMBL" id="KZV13704.1"/>
    </source>
</evidence>
<sequence length="171" mass="19547">MEDMLKTDNGITPLRLSNCNCKFFKLIKLPIASGMFPCKGLYDISITSSLDILAMELGIEPVKLLLRRLKNLSSTKASNQEGMSPVKPLNRKSKDLSLRNWANSRGSWPWKPLPLRLTETKNERFPSSDDRFPASPMPETSKALTLRWRELHVTPIHLHVGKESDQFWDKI</sequence>
<dbReference type="AlphaFoldDB" id="A0A2Z6ZWT7"/>
<reference evidence="1 2" key="1">
    <citation type="journal article" date="2015" name="Proc. Natl. Acad. Sci. U.S.A.">
        <title>The resurrection genome of Boea hygrometrica: A blueprint for survival of dehydration.</title>
        <authorList>
            <person name="Xiao L."/>
            <person name="Yang G."/>
            <person name="Zhang L."/>
            <person name="Yang X."/>
            <person name="Zhao S."/>
            <person name="Ji Z."/>
            <person name="Zhou Q."/>
            <person name="Hu M."/>
            <person name="Wang Y."/>
            <person name="Chen M."/>
            <person name="Xu Y."/>
            <person name="Jin H."/>
            <person name="Xiao X."/>
            <person name="Hu G."/>
            <person name="Bao F."/>
            <person name="Hu Y."/>
            <person name="Wan P."/>
            <person name="Li L."/>
            <person name="Deng X."/>
            <person name="Kuang T."/>
            <person name="Xiang C."/>
            <person name="Zhu J.K."/>
            <person name="Oliver M.J."/>
            <person name="He Y."/>
        </authorList>
    </citation>
    <scope>NUCLEOTIDE SEQUENCE [LARGE SCALE GENOMIC DNA]</scope>
    <source>
        <strain evidence="2">cv. XS01</strain>
    </source>
</reference>
<dbReference type="Proteomes" id="UP000250235">
    <property type="component" value="Unassembled WGS sequence"/>
</dbReference>
<gene>
    <name evidence="1" type="ORF">F511_45136</name>
</gene>
<organism evidence="1 2">
    <name type="scientific">Dorcoceras hygrometricum</name>
    <dbReference type="NCBI Taxonomy" id="472368"/>
    <lineage>
        <taxon>Eukaryota</taxon>
        <taxon>Viridiplantae</taxon>
        <taxon>Streptophyta</taxon>
        <taxon>Embryophyta</taxon>
        <taxon>Tracheophyta</taxon>
        <taxon>Spermatophyta</taxon>
        <taxon>Magnoliopsida</taxon>
        <taxon>eudicotyledons</taxon>
        <taxon>Gunneridae</taxon>
        <taxon>Pentapetalae</taxon>
        <taxon>asterids</taxon>
        <taxon>lamiids</taxon>
        <taxon>Lamiales</taxon>
        <taxon>Gesneriaceae</taxon>
        <taxon>Didymocarpoideae</taxon>
        <taxon>Trichosporeae</taxon>
        <taxon>Loxocarpinae</taxon>
        <taxon>Dorcoceras</taxon>
    </lineage>
</organism>
<dbReference type="EMBL" id="KV028423">
    <property type="protein sequence ID" value="KZV13704.1"/>
    <property type="molecule type" value="Genomic_DNA"/>
</dbReference>
<keyword evidence="2" id="KW-1185">Reference proteome</keyword>
<accession>A0A2Z6ZWT7</accession>
<evidence type="ECO:0000313" key="2">
    <source>
        <dbReference type="Proteomes" id="UP000250235"/>
    </source>
</evidence>
<name>A0A2Z6ZWT7_9LAMI</name>